<evidence type="ECO:0000259" key="1">
    <source>
        <dbReference type="Pfam" id="PF01850"/>
    </source>
</evidence>
<proteinExistence type="predicted"/>
<comment type="caution">
    <text evidence="2">The sequence shown here is derived from an EMBL/GenBank/DDBJ whole genome shotgun (WGS) entry which is preliminary data.</text>
</comment>
<dbReference type="Pfam" id="PF01850">
    <property type="entry name" value="PIN"/>
    <property type="match status" value="1"/>
</dbReference>
<accession>A0ABY3C5X6</accession>
<dbReference type="Gene3D" id="3.40.50.1010">
    <property type="entry name" value="5'-nuclease"/>
    <property type="match status" value="1"/>
</dbReference>
<dbReference type="Proteomes" id="UP000733744">
    <property type="component" value="Unassembled WGS sequence"/>
</dbReference>
<keyword evidence="3" id="KW-1185">Reference proteome</keyword>
<evidence type="ECO:0000313" key="3">
    <source>
        <dbReference type="Proteomes" id="UP000733744"/>
    </source>
</evidence>
<feature type="domain" description="PIN" evidence="1">
    <location>
        <begin position="3"/>
        <end position="114"/>
    </location>
</feature>
<name>A0ABY3C5X6_9GAMM</name>
<dbReference type="InterPro" id="IPR002716">
    <property type="entry name" value="PIN_dom"/>
</dbReference>
<organism evidence="2 3">
    <name type="scientific">Candidatus Methylobacter oryzae</name>
    <dbReference type="NCBI Taxonomy" id="2497749"/>
    <lineage>
        <taxon>Bacteria</taxon>
        <taxon>Pseudomonadati</taxon>
        <taxon>Pseudomonadota</taxon>
        <taxon>Gammaproteobacteria</taxon>
        <taxon>Methylococcales</taxon>
        <taxon>Methylococcaceae</taxon>
        <taxon>Methylobacter</taxon>
    </lineage>
</organism>
<dbReference type="EMBL" id="RYFG02000118">
    <property type="protein sequence ID" value="TRW90385.1"/>
    <property type="molecule type" value="Genomic_DNA"/>
</dbReference>
<protein>
    <submittedName>
        <fullName evidence="2">PIN domain-containing protein</fullName>
    </submittedName>
</protein>
<dbReference type="SUPFAM" id="SSF88723">
    <property type="entry name" value="PIN domain-like"/>
    <property type="match status" value="1"/>
</dbReference>
<dbReference type="InterPro" id="IPR029060">
    <property type="entry name" value="PIN-like_dom_sf"/>
</dbReference>
<sequence length="136" mass="14686">MTVFLDSNVVLYALGNDSGKRTIACALLVEKPTISTQVVNECSHVLRRKLRYSPAEAGKALTAVIKAVKLTDVGIQETYAAWALAARYAYSHFDSLIIATALNAGCTTLYSEDMQHGQVIGGRLTIINPFLPDNGL</sequence>
<reference evidence="2 3" key="1">
    <citation type="journal article" date="2019" name="Antonie Van Leeuwenhoek">
        <title>Description of 'Ca. Methylobacter oryzae' KRF1, a novel species from the environmentally important Methylobacter clade 2.</title>
        <authorList>
            <person name="Khatri K."/>
            <person name="Mohite J.A."/>
            <person name="Pandit P.S."/>
            <person name="Bahulikar R."/>
            <person name="Rahalkar M.C."/>
        </authorList>
    </citation>
    <scope>NUCLEOTIDE SEQUENCE [LARGE SCALE GENOMIC DNA]</scope>
    <source>
        <strain evidence="2 3">KRF1</strain>
    </source>
</reference>
<dbReference type="CDD" id="cd18692">
    <property type="entry name" value="PIN_VapC-like"/>
    <property type="match status" value="1"/>
</dbReference>
<evidence type="ECO:0000313" key="2">
    <source>
        <dbReference type="EMBL" id="TRW90385.1"/>
    </source>
</evidence>
<gene>
    <name evidence="2" type="ORF">EKO24_019065</name>
</gene>